<evidence type="ECO:0000256" key="1">
    <source>
        <dbReference type="ARBA" id="ARBA00012452"/>
    </source>
</evidence>
<dbReference type="PROSITE" id="PS50404">
    <property type="entry name" value="GST_NTER"/>
    <property type="match status" value="1"/>
</dbReference>
<dbReference type="Gene3D" id="3.40.30.10">
    <property type="entry name" value="Glutaredoxin"/>
    <property type="match status" value="1"/>
</dbReference>
<comment type="caution">
    <text evidence="6">The sequence shown here is derived from an EMBL/GenBank/DDBJ whole genome shotgun (WGS) entry which is preliminary data.</text>
</comment>
<dbReference type="InterPro" id="IPR004045">
    <property type="entry name" value="Glutathione_S-Trfase_N"/>
</dbReference>
<dbReference type="EC" id="2.5.1.18" evidence="1"/>
<sequence length="192" mass="21483">MLGTQTRFEIEANVLFVHSSSAGISPSGQLPVLEFDGKVLIESKVILSFVAKEHNLAPEGNFHQAQADMLAGVINDLENMLTARNKEEDPAKKEEALEDADKVVIPDKCGYFEKFLLANSKHGFFIGDKLTYADIVVFTFLNSHFLKGKPEGIPELLKAFPTLSAWYERVRTQPKVQHWLKTSPPDLTGYVY</sequence>
<protein>
    <recommendedName>
        <fullName evidence="1">glutathione transferase</fullName>
        <ecNumber evidence="1">2.5.1.18</ecNumber>
    </recommendedName>
</protein>
<dbReference type="GO" id="GO:0006749">
    <property type="term" value="P:glutathione metabolic process"/>
    <property type="evidence" value="ECO:0007669"/>
    <property type="project" value="TreeGrafter"/>
</dbReference>
<dbReference type="InterPro" id="IPR004046">
    <property type="entry name" value="GST_C"/>
</dbReference>
<feature type="domain" description="GST C-terminal" evidence="5">
    <location>
        <begin position="60"/>
        <end position="187"/>
    </location>
</feature>
<dbReference type="Gene3D" id="1.20.1050.10">
    <property type="match status" value="1"/>
</dbReference>
<dbReference type="InterPro" id="IPR050213">
    <property type="entry name" value="GST_superfamily"/>
</dbReference>
<dbReference type="FunFam" id="1.20.1050.10:FF:000030">
    <property type="entry name" value="Glutathione S-transferase S1"/>
    <property type="match status" value="1"/>
</dbReference>
<dbReference type="Proteomes" id="UP001163046">
    <property type="component" value="Unassembled WGS sequence"/>
</dbReference>
<comment type="catalytic activity">
    <reaction evidence="3">
        <text>RX + glutathione = an S-substituted glutathione + a halide anion + H(+)</text>
        <dbReference type="Rhea" id="RHEA:16437"/>
        <dbReference type="ChEBI" id="CHEBI:15378"/>
        <dbReference type="ChEBI" id="CHEBI:16042"/>
        <dbReference type="ChEBI" id="CHEBI:17792"/>
        <dbReference type="ChEBI" id="CHEBI:57925"/>
        <dbReference type="ChEBI" id="CHEBI:90779"/>
        <dbReference type="EC" id="2.5.1.18"/>
    </reaction>
</comment>
<name>A0A9W9ZXZ6_9CNID</name>
<dbReference type="PANTHER" id="PTHR11571">
    <property type="entry name" value="GLUTATHIONE S-TRANSFERASE"/>
    <property type="match status" value="1"/>
</dbReference>
<dbReference type="SFLD" id="SFLDS00019">
    <property type="entry name" value="Glutathione_Transferase_(cytos"/>
    <property type="match status" value="1"/>
</dbReference>
<organism evidence="6 7">
    <name type="scientific">Desmophyllum pertusum</name>
    <dbReference type="NCBI Taxonomy" id="174260"/>
    <lineage>
        <taxon>Eukaryota</taxon>
        <taxon>Metazoa</taxon>
        <taxon>Cnidaria</taxon>
        <taxon>Anthozoa</taxon>
        <taxon>Hexacorallia</taxon>
        <taxon>Scleractinia</taxon>
        <taxon>Caryophylliina</taxon>
        <taxon>Caryophylliidae</taxon>
        <taxon>Desmophyllum</taxon>
    </lineage>
</organism>
<dbReference type="SUPFAM" id="SSF52833">
    <property type="entry name" value="Thioredoxin-like"/>
    <property type="match status" value="1"/>
</dbReference>
<dbReference type="InterPro" id="IPR036282">
    <property type="entry name" value="Glutathione-S-Trfase_C_sf"/>
</dbReference>
<dbReference type="AlphaFoldDB" id="A0A9W9ZXZ6"/>
<dbReference type="Pfam" id="PF02798">
    <property type="entry name" value="GST_N"/>
    <property type="match status" value="1"/>
</dbReference>
<evidence type="ECO:0000256" key="2">
    <source>
        <dbReference type="ARBA" id="ARBA00022679"/>
    </source>
</evidence>
<evidence type="ECO:0000313" key="7">
    <source>
        <dbReference type="Proteomes" id="UP001163046"/>
    </source>
</evidence>
<dbReference type="EMBL" id="MU825430">
    <property type="protein sequence ID" value="KAJ7389530.1"/>
    <property type="molecule type" value="Genomic_DNA"/>
</dbReference>
<dbReference type="Pfam" id="PF14497">
    <property type="entry name" value="GST_C_3"/>
    <property type="match status" value="1"/>
</dbReference>
<dbReference type="PANTHER" id="PTHR11571:SF224">
    <property type="entry name" value="HEMATOPOIETIC PROSTAGLANDIN D SYNTHASE"/>
    <property type="match status" value="1"/>
</dbReference>
<accession>A0A9W9ZXZ6</accession>
<evidence type="ECO:0000259" key="5">
    <source>
        <dbReference type="PROSITE" id="PS50405"/>
    </source>
</evidence>
<dbReference type="InterPro" id="IPR036249">
    <property type="entry name" value="Thioredoxin-like_sf"/>
</dbReference>
<keyword evidence="7" id="KW-1185">Reference proteome</keyword>
<dbReference type="SUPFAM" id="SSF47616">
    <property type="entry name" value="GST C-terminal domain-like"/>
    <property type="match status" value="1"/>
</dbReference>
<reference evidence="6" key="1">
    <citation type="submission" date="2023-01" db="EMBL/GenBank/DDBJ databases">
        <title>Genome assembly of the deep-sea coral Lophelia pertusa.</title>
        <authorList>
            <person name="Herrera S."/>
            <person name="Cordes E."/>
        </authorList>
    </citation>
    <scope>NUCLEOTIDE SEQUENCE</scope>
    <source>
        <strain evidence="6">USNM1676648</strain>
        <tissue evidence="6">Polyp</tissue>
    </source>
</reference>
<evidence type="ECO:0000256" key="3">
    <source>
        <dbReference type="ARBA" id="ARBA00047960"/>
    </source>
</evidence>
<dbReference type="PROSITE" id="PS50405">
    <property type="entry name" value="GST_CTER"/>
    <property type="match status" value="1"/>
</dbReference>
<dbReference type="OrthoDB" id="414243at2759"/>
<evidence type="ECO:0000313" key="6">
    <source>
        <dbReference type="EMBL" id="KAJ7389530.1"/>
    </source>
</evidence>
<dbReference type="CDD" id="cd03192">
    <property type="entry name" value="GST_C_Sigma_like"/>
    <property type="match status" value="1"/>
</dbReference>
<dbReference type="InterPro" id="IPR040079">
    <property type="entry name" value="Glutathione_S-Trfase"/>
</dbReference>
<gene>
    <name evidence="6" type="ORF">OS493_030915</name>
</gene>
<feature type="domain" description="GST N-terminal" evidence="4">
    <location>
        <begin position="1"/>
        <end position="58"/>
    </location>
</feature>
<proteinExistence type="predicted"/>
<dbReference type="InterPro" id="IPR010987">
    <property type="entry name" value="Glutathione-S-Trfase_C-like"/>
</dbReference>
<dbReference type="GO" id="GO:0004364">
    <property type="term" value="F:glutathione transferase activity"/>
    <property type="evidence" value="ECO:0007669"/>
    <property type="project" value="UniProtKB-EC"/>
</dbReference>
<evidence type="ECO:0000259" key="4">
    <source>
        <dbReference type="PROSITE" id="PS50404"/>
    </source>
</evidence>
<keyword evidence="2" id="KW-0808">Transferase</keyword>